<evidence type="ECO:0000256" key="7">
    <source>
        <dbReference type="ARBA" id="ARBA00023014"/>
    </source>
</evidence>
<dbReference type="GO" id="GO:0046872">
    <property type="term" value="F:metal ion binding"/>
    <property type="evidence" value="ECO:0007669"/>
    <property type="project" value="UniProtKB-KW"/>
</dbReference>
<keyword evidence="4" id="KW-0479">Metal-binding</keyword>
<evidence type="ECO:0000313" key="9">
    <source>
        <dbReference type="EMBL" id="OLP06883.1"/>
    </source>
</evidence>
<evidence type="ECO:0000256" key="1">
    <source>
        <dbReference type="ARBA" id="ARBA00001966"/>
    </source>
</evidence>
<evidence type="ECO:0000313" key="10">
    <source>
        <dbReference type="Proteomes" id="UP000185911"/>
    </source>
</evidence>
<keyword evidence="2" id="KW-0813">Transport</keyword>
<dbReference type="InterPro" id="IPR017900">
    <property type="entry name" value="4Fe4S_Fe_S_CS"/>
</dbReference>
<dbReference type="InterPro" id="IPR017896">
    <property type="entry name" value="4Fe4S_Fe-S-bd"/>
</dbReference>
<evidence type="ECO:0000256" key="3">
    <source>
        <dbReference type="ARBA" id="ARBA00022485"/>
    </source>
</evidence>
<reference evidence="9 10" key="1">
    <citation type="submission" date="2017-01" db="EMBL/GenBank/DDBJ databases">
        <title>Genome sequence of Rhodoferax antarcticus ANT.BR, a psychrophilic purple nonsulfur bacterium from an Antarctic microbial mat.</title>
        <authorList>
            <person name="Baker J."/>
            <person name="Riester C."/>
            <person name="Skinner B."/>
            <person name="Newell A."/>
            <person name="Swingley W."/>
            <person name="Madigan M."/>
            <person name="Jung D."/>
            <person name="Asao M."/>
            <person name="Chen M."/>
            <person name="Loughlin P."/>
            <person name="Pan H."/>
            <person name="Lin S."/>
            <person name="Li N."/>
            <person name="Shaw J."/>
            <person name="Prado M."/>
            <person name="Sherman C."/>
            <person name="Li X."/>
            <person name="Tang J."/>
            <person name="Blankenship R."/>
            <person name="Zhao T."/>
            <person name="Touchman J."/>
            <person name="Sattley M."/>
        </authorList>
    </citation>
    <scope>NUCLEOTIDE SEQUENCE [LARGE SCALE GENOMIC DNA]</scope>
    <source>
        <strain evidence="9 10">ANT.BR</strain>
    </source>
</reference>
<feature type="domain" description="4Fe-4S ferredoxin-type" evidence="8">
    <location>
        <begin position="1"/>
        <end position="30"/>
    </location>
</feature>
<dbReference type="FunFam" id="3.30.70.20:FF:000045">
    <property type="entry name" value="Ferredoxin, 4Fe-4S"/>
    <property type="match status" value="1"/>
</dbReference>
<dbReference type="Proteomes" id="UP000185911">
    <property type="component" value="Unassembled WGS sequence"/>
</dbReference>
<keyword evidence="3" id="KW-0004">4Fe-4S</keyword>
<dbReference type="PROSITE" id="PS51379">
    <property type="entry name" value="4FE4S_FER_2"/>
    <property type="match status" value="1"/>
</dbReference>
<evidence type="ECO:0000256" key="4">
    <source>
        <dbReference type="ARBA" id="ARBA00022723"/>
    </source>
</evidence>
<organism evidence="9 10">
    <name type="scientific">Rhodoferax antarcticus ANT.BR</name>
    <dbReference type="NCBI Taxonomy" id="1111071"/>
    <lineage>
        <taxon>Bacteria</taxon>
        <taxon>Pseudomonadati</taxon>
        <taxon>Pseudomonadota</taxon>
        <taxon>Betaproteobacteria</taxon>
        <taxon>Burkholderiales</taxon>
        <taxon>Comamonadaceae</taxon>
        <taxon>Rhodoferax</taxon>
    </lineage>
</organism>
<evidence type="ECO:0000259" key="8">
    <source>
        <dbReference type="PROSITE" id="PS51379"/>
    </source>
</evidence>
<evidence type="ECO:0000256" key="6">
    <source>
        <dbReference type="ARBA" id="ARBA00023004"/>
    </source>
</evidence>
<accession>A0A1Q8YFV7</accession>
<dbReference type="AlphaFoldDB" id="A0A1Q8YFV7"/>
<evidence type="ECO:0000256" key="2">
    <source>
        <dbReference type="ARBA" id="ARBA00022448"/>
    </source>
</evidence>
<name>A0A1Q8YFV7_9BURK</name>
<keyword evidence="6" id="KW-0408">Iron</keyword>
<keyword evidence="10" id="KW-1185">Reference proteome</keyword>
<dbReference type="Gene3D" id="3.30.70.20">
    <property type="match status" value="1"/>
</dbReference>
<comment type="cofactor">
    <cofactor evidence="1">
        <name>[4Fe-4S] cluster</name>
        <dbReference type="ChEBI" id="CHEBI:49883"/>
    </cofactor>
</comment>
<dbReference type="RefSeq" id="WP_075586047.1">
    <property type="nucleotide sequence ID" value="NZ_MSYM01000011.1"/>
</dbReference>
<dbReference type="STRING" id="81479.RA876_02615"/>
<keyword evidence="7" id="KW-0411">Iron-sulfur</keyword>
<sequence length="64" mass="7005">MTHKINTEICTSCDACEPVCPNAAIRVKSGIYTIDPKKCNDCESHFDDPQCVAICPVDDCITEV</sequence>
<evidence type="ECO:0000256" key="5">
    <source>
        <dbReference type="ARBA" id="ARBA00022982"/>
    </source>
</evidence>
<keyword evidence="5" id="KW-0249">Electron transport</keyword>
<dbReference type="GO" id="GO:0051539">
    <property type="term" value="F:4 iron, 4 sulfur cluster binding"/>
    <property type="evidence" value="ECO:0007669"/>
    <property type="project" value="UniProtKB-KW"/>
</dbReference>
<protein>
    <submittedName>
        <fullName evidence="9">4Fe-4S ferredoxin</fullName>
    </submittedName>
</protein>
<dbReference type="Pfam" id="PF12838">
    <property type="entry name" value="Fer4_7"/>
    <property type="match status" value="1"/>
</dbReference>
<gene>
    <name evidence="9" type="ORF">BLL52_1629</name>
</gene>
<comment type="caution">
    <text evidence="9">The sequence shown here is derived from an EMBL/GenBank/DDBJ whole genome shotgun (WGS) entry which is preliminary data.</text>
</comment>
<dbReference type="EMBL" id="MSYM01000011">
    <property type="protein sequence ID" value="OLP06883.1"/>
    <property type="molecule type" value="Genomic_DNA"/>
</dbReference>
<dbReference type="PROSITE" id="PS00198">
    <property type="entry name" value="4FE4S_FER_1"/>
    <property type="match status" value="1"/>
</dbReference>
<proteinExistence type="predicted"/>
<dbReference type="SUPFAM" id="SSF54862">
    <property type="entry name" value="4Fe-4S ferredoxins"/>
    <property type="match status" value="1"/>
</dbReference>